<dbReference type="Proteomes" id="UP001081283">
    <property type="component" value="Unassembled WGS sequence"/>
</dbReference>
<feature type="signal peptide" evidence="1">
    <location>
        <begin position="1"/>
        <end position="18"/>
    </location>
</feature>
<organism evidence="2 3">
    <name type="scientific">Hoeflea ulvae</name>
    <dbReference type="NCBI Taxonomy" id="2983764"/>
    <lineage>
        <taxon>Bacteria</taxon>
        <taxon>Pseudomonadati</taxon>
        <taxon>Pseudomonadota</taxon>
        <taxon>Alphaproteobacteria</taxon>
        <taxon>Hyphomicrobiales</taxon>
        <taxon>Rhizobiaceae</taxon>
        <taxon>Hoeflea</taxon>
    </lineage>
</organism>
<protein>
    <recommendedName>
        <fullName evidence="4">Transglycosylase SLT domain-containing protein</fullName>
    </recommendedName>
</protein>
<keyword evidence="1" id="KW-0732">Signal</keyword>
<evidence type="ECO:0000256" key="1">
    <source>
        <dbReference type="SAM" id="SignalP"/>
    </source>
</evidence>
<name>A0ABT3YGR3_9HYPH</name>
<evidence type="ECO:0000313" key="3">
    <source>
        <dbReference type="Proteomes" id="UP001081283"/>
    </source>
</evidence>
<keyword evidence="3" id="KW-1185">Reference proteome</keyword>
<dbReference type="SUPFAM" id="SSF53955">
    <property type="entry name" value="Lysozyme-like"/>
    <property type="match status" value="1"/>
</dbReference>
<proteinExistence type="predicted"/>
<dbReference type="RefSeq" id="WP_267612963.1">
    <property type="nucleotide sequence ID" value="NZ_JAOVZQ010000001.1"/>
</dbReference>
<reference evidence="2" key="1">
    <citation type="submission" date="2022-10" db="EMBL/GenBank/DDBJ databases">
        <title>Hoeflea sp. J2-29, isolated from marine algae.</title>
        <authorList>
            <person name="Kristyanto S."/>
            <person name="Kim J.M."/>
            <person name="Jeon C.O."/>
        </authorList>
    </citation>
    <scope>NUCLEOTIDE SEQUENCE</scope>
    <source>
        <strain evidence="2">J2-29</strain>
    </source>
</reference>
<feature type="chain" id="PRO_5046782182" description="Transglycosylase SLT domain-containing protein" evidence="1">
    <location>
        <begin position="19"/>
        <end position="215"/>
    </location>
</feature>
<dbReference type="PROSITE" id="PS51257">
    <property type="entry name" value="PROKAR_LIPOPROTEIN"/>
    <property type="match status" value="1"/>
</dbReference>
<evidence type="ECO:0008006" key="4">
    <source>
        <dbReference type="Google" id="ProtNLM"/>
    </source>
</evidence>
<evidence type="ECO:0000313" key="2">
    <source>
        <dbReference type="EMBL" id="MCY0095061.1"/>
    </source>
</evidence>
<dbReference type="EMBL" id="JAOVZQ010000001">
    <property type="protein sequence ID" value="MCY0095061.1"/>
    <property type="molecule type" value="Genomic_DNA"/>
</dbReference>
<accession>A0ABT3YGR3</accession>
<comment type="caution">
    <text evidence="2">The sequence shown here is derived from an EMBL/GenBank/DDBJ whole genome shotgun (WGS) entry which is preliminary data.</text>
</comment>
<gene>
    <name evidence="2" type="ORF">OEG82_13655</name>
</gene>
<dbReference type="InterPro" id="IPR023346">
    <property type="entry name" value="Lysozyme-like_dom_sf"/>
</dbReference>
<sequence>MSNYRFIILFSVASGVLAACQNIGASDSREDHIIVSTKMLWLDANPESSPWEKFATEAMKQHGGALLNSTPKDISNWCPAYDRQSSEQRQAFWAFLMSSLMKYESNYDPSVTYTEPFEDASGNKVVSRGLLQLSIESSNGYGCGIADAKELHDPQINLSCSIRIMDRWIERDGVIAARTTAGKWRGMARYWSPFRRSQQRSAMQAQVSASSYCQT</sequence>